<organism evidence="2 3">
    <name type="scientific">Pseudoluteimonas lycopersici</name>
    <dbReference type="NCBI Taxonomy" id="1324796"/>
    <lineage>
        <taxon>Bacteria</taxon>
        <taxon>Pseudomonadati</taxon>
        <taxon>Pseudomonadota</taxon>
        <taxon>Gammaproteobacteria</taxon>
        <taxon>Lysobacterales</taxon>
        <taxon>Lysobacteraceae</taxon>
        <taxon>Pseudoluteimonas</taxon>
    </lineage>
</organism>
<dbReference type="InterPro" id="IPR036515">
    <property type="entry name" value="Transposase_17_sf"/>
</dbReference>
<reference evidence="2 3" key="1">
    <citation type="submission" date="2019-07" db="EMBL/GenBank/DDBJ databases">
        <title>Lysobacter weifangensis sp. nov., isolated from bensulfuron-methyl contaminated farmland soil.</title>
        <authorList>
            <person name="Zhao H."/>
        </authorList>
    </citation>
    <scope>NUCLEOTIDE SEQUENCE [LARGE SCALE GENOMIC DNA]</scope>
    <source>
        <strain evidence="2 3">CC-Bw-6</strain>
    </source>
</reference>
<dbReference type="EMBL" id="CP041742">
    <property type="protein sequence ID" value="QDQ74329.1"/>
    <property type="molecule type" value="Genomic_DNA"/>
</dbReference>
<dbReference type="SUPFAM" id="SSF143422">
    <property type="entry name" value="Transposase IS200-like"/>
    <property type="match status" value="1"/>
</dbReference>
<dbReference type="InterPro" id="IPR002686">
    <property type="entry name" value="Transposase_17"/>
</dbReference>
<dbReference type="GO" id="GO:0043565">
    <property type="term" value="F:sequence-specific DNA binding"/>
    <property type="evidence" value="ECO:0007669"/>
    <property type="project" value="TreeGrafter"/>
</dbReference>
<feature type="domain" description="Transposase IS200-like" evidence="1">
    <location>
        <begin position="9"/>
        <end position="121"/>
    </location>
</feature>
<proteinExistence type="predicted"/>
<evidence type="ECO:0000259" key="1">
    <source>
        <dbReference type="SMART" id="SM01321"/>
    </source>
</evidence>
<dbReference type="Proteomes" id="UP000315891">
    <property type="component" value="Chromosome"/>
</dbReference>
<evidence type="ECO:0000313" key="2">
    <source>
        <dbReference type="EMBL" id="QDQ74329.1"/>
    </source>
</evidence>
<dbReference type="OrthoDB" id="9794403at2"/>
<dbReference type="Gene3D" id="3.30.70.1290">
    <property type="entry name" value="Transposase IS200-like"/>
    <property type="match status" value="1"/>
</dbReference>
<dbReference type="PANTHER" id="PTHR36966:SF1">
    <property type="entry name" value="REP-ASSOCIATED TYROSINE TRANSPOSASE"/>
    <property type="match status" value="1"/>
</dbReference>
<dbReference type="InterPro" id="IPR052715">
    <property type="entry name" value="RAYT_transposase"/>
</dbReference>
<dbReference type="AlphaFoldDB" id="A0A516V715"/>
<dbReference type="PANTHER" id="PTHR36966">
    <property type="entry name" value="REP-ASSOCIATED TYROSINE TRANSPOSASE"/>
    <property type="match status" value="1"/>
</dbReference>
<name>A0A516V715_9GAMM</name>
<dbReference type="NCBIfam" id="NF047646">
    <property type="entry name" value="REP_Tyr_transpos"/>
    <property type="match status" value="1"/>
</dbReference>
<dbReference type="GO" id="GO:0004803">
    <property type="term" value="F:transposase activity"/>
    <property type="evidence" value="ECO:0007669"/>
    <property type="project" value="InterPro"/>
</dbReference>
<protein>
    <submittedName>
        <fullName evidence="2">Transposase</fullName>
    </submittedName>
</protein>
<dbReference type="RefSeq" id="WP_143879838.1">
    <property type="nucleotide sequence ID" value="NZ_CP041742.1"/>
</dbReference>
<evidence type="ECO:0000313" key="3">
    <source>
        <dbReference type="Proteomes" id="UP000315891"/>
    </source>
</evidence>
<keyword evidence="3" id="KW-1185">Reference proteome</keyword>
<dbReference type="GO" id="GO:0006313">
    <property type="term" value="P:DNA transposition"/>
    <property type="evidence" value="ECO:0007669"/>
    <property type="project" value="InterPro"/>
</dbReference>
<dbReference type="SMART" id="SM01321">
    <property type="entry name" value="Y1_Tnp"/>
    <property type="match status" value="1"/>
</dbReference>
<accession>A0A516V715</accession>
<sequence>MVNYRRAHADGGTYFLILTLRDRRSDVLVRDIDSLREAWLAAKRRVPHDVIAVVVLPDHLHALVRMRDARDDYSRLVQDVKKGFTRRIGMRGRGPWQSRFCEHLIRNDADLRAHIDYIHFNPVKHGHAERVADWPHSSFHGYVRAGILPRDWAS</sequence>
<gene>
    <name evidence="2" type="ORF">FNZ56_10775</name>
</gene>